<dbReference type="EMBL" id="JARBHB010000006">
    <property type="protein sequence ID" value="KAJ8881885.1"/>
    <property type="molecule type" value="Genomic_DNA"/>
</dbReference>
<evidence type="ECO:0000313" key="3">
    <source>
        <dbReference type="EMBL" id="KAJ8881885.1"/>
    </source>
</evidence>
<proteinExistence type="predicted"/>
<dbReference type="InterPro" id="IPR049012">
    <property type="entry name" value="Mutator_transp_dom"/>
</dbReference>
<keyword evidence="4" id="KW-1185">Reference proteome</keyword>
<sequence>MTYAAPLASSADKVQRKASHAVRNATPIPSFYFIYGAGTAVSRQLASHQGEHNSIPDGIALGLPPRGIVSDDTAGHVFSPALASPALCHIRLTSPSPALQTSLRAAHASPLRSFMSRESPRLHNACDSPQFTLSTWANSMAGISRYSYFSSTYRTVIGWPLNSSHFTGSIFNKKNCFSKLFNFSSGTTLGGTTSIESNTTRTWVGIDSEIMYFRLGIVVQSIHLPKKPFKWQVKNNCVTNFAGHMSLIAPLQIYAETFQPAALTVYYTTERSLDDIPASRAPNNNASHVERRDMQGRWWRHEVWIPGFPSLKVTVREGGDYVRDKSTAAQRNASCPTQSEFPKEDAFFDPYIIHWNDIALSVAEGWFTSRLRRLTVRPVSFRLLGWRLVQEDRASEFPKEVEACMDFQLPLTMLLGSDDYGSIFGFYNVFHNLSDISEYVLAQSEIRSRIEFRTTLVQPGITEQSLWRPRARIHVSLTAPAERRRRQTHYFRQRAAAHESAARQPVNAESAVVTPATILFAASSGNVNHPASQMTSWARGQEVRRGEVKMSILHNVEWRGKEVALPWQSVMHAESLYLLLVCIQQTTGKGNSRWSPTADDVDDSDDIQGGRKKNDKAGGFCMTSFKMAGIEPRVTIQPPGAAIVGFRTGKILFFGVKNKYSTTRVRVTTKGKTPSSHTRFQNWGENRSSSMEAALIVQGFCQNAMAQRLHIQQVGRHGVERRIYNLISFSLASCLPNMGGRLYLVFIVPYDWQWCGEMLMTRRVSERSVKFVLVFLKHPRQVAIKEGGEIPGKPADQRHCPARFPLVKIRVNRSGIEPVRYWTVRRLPMKKEIEETLYDLCLTMIYKGDNFEMKEQLREYSCLESELEICERLLGNLDYFPAKRKKKNKTRAIYGGEATLFKDTLNCRRFHCVVVEDIRNSWEARRLVTHRAAPHTTPAWVAVVQLDTSCSRATTRKPAIPTVRSPPTSSYFRIWNPERRKRYGRKCHVNQVRHRHYTPSSELTCGVLVLRDLAILLVETRYNENMDGKYPALASAAGWRRTEARQARHTLTYHEEYYRTARAQRTRSVICINGDWPGASQPAADPATPVDDRRPGQLQLLSPAHVHNIDSPVANKTVKCLVVNNEEREILEPTGGVKIAQKVRTKKLRRAYGKTYIYNEKCLSIHTKVRRYNIQPEALYASETLTVHRKDSRPEKKKNRRLIQTEIPKNNRNIVESRRRHQKKKIKILWTYPHAPNKTHLQNCDLHRTENHALGLADEELTNGKYCPENEVTTRQGRSGLKKGRKSTQK</sequence>
<evidence type="ECO:0000259" key="2">
    <source>
        <dbReference type="Pfam" id="PF20700"/>
    </source>
</evidence>
<reference evidence="3 4" key="1">
    <citation type="submission" date="2023-02" db="EMBL/GenBank/DDBJ databases">
        <title>LHISI_Scaffold_Assembly.</title>
        <authorList>
            <person name="Stuart O.P."/>
            <person name="Cleave R."/>
            <person name="Magrath M.J.L."/>
            <person name="Mikheyev A.S."/>
        </authorList>
    </citation>
    <scope>NUCLEOTIDE SEQUENCE [LARGE SCALE GENOMIC DNA]</scope>
    <source>
        <strain evidence="3">Daus_M_001</strain>
        <tissue evidence="3">Leg muscle</tissue>
    </source>
</reference>
<feature type="domain" description="Mutator-like transposase" evidence="2">
    <location>
        <begin position="641"/>
        <end position="704"/>
    </location>
</feature>
<feature type="region of interest" description="Disordered" evidence="1">
    <location>
        <begin position="589"/>
        <end position="615"/>
    </location>
</feature>
<evidence type="ECO:0000256" key="1">
    <source>
        <dbReference type="SAM" id="MobiDB-lite"/>
    </source>
</evidence>
<dbReference type="Proteomes" id="UP001159363">
    <property type="component" value="Chromosome 5"/>
</dbReference>
<evidence type="ECO:0000313" key="4">
    <source>
        <dbReference type="Proteomes" id="UP001159363"/>
    </source>
</evidence>
<dbReference type="Pfam" id="PF20700">
    <property type="entry name" value="Mutator"/>
    <property type="match status" value="1"/>
</dbReference>
<feature type="region of interest" description="Disordered" evidence="1">
    <location>
        <begin position="1269"/>
        <end position="1290"/>
    </location>
</feature>
<accession>A0ABQ9HC85</accession>
<organism evidence="3 4">
    <name type="scientific">Dryococelus australis</name>
    <dbReference type="NCBI Taxonomy" id="614101"/>
    <lineage>
        <taxon>Eukaryota</taxon>
        <taxon>Metazoa</taxon>
        <taxon>Ecdysozoa</taxon>
        <taxon>Arthropoda</taxon>
        <taxon>Hexapoda</taxon>
        <taxon>Insecta</taxon>
        <taxon>Pterygota</taxon>
        <taxon>Neoptera</taxon>
        <taxon>Polyneoptera</taxon>
        <taxon>Phasmatodea</taxon>
        <taxon>Verophasmatodea</taxon>
        <taxon>Anareolatae</taxon>
        <taxon>Phasmatidae</taxon>
        <taxon>Eurycanthinae</taxon>
        <taxon>Dryococelus</taxon>
    </lineage>
</organism>
<comment type="caution">
    <text evidence="3">The sequence shown here is derived from an EMBL/GenBank/DDBJ whole genome shotgun (WGS) entry which is preliminary data.</text>
</comment>
<name>A0ABQ9HC85_9NEOP</name>
<protein>
    <recommendedName>
        <fullName evidence="2">Mutator-like transposase domain-containing protein</fullName>
    </recommendedName>
</protein>
<gene>
    <name evidence="3" type="ORF">PR048_018371</name>
</gene>
<feature type="compositionally biased region" description="Basic residues" evidence="1">
    <location>
        <begin position="1280"/>
        <end position="1290"/>
    </location>
</feature>